<dbReference type="Proteomes" id="UP000515153">
    <property type="component" value="Unplaced"/>
</dbReference>
<evidence type="ECO:0000313" key="2">
    <source>
        <dbReference type="RefSeq" id="XP_030987506.1"/>
    </source>
</evidence>
<dbReference type="RefSeq" id="XP_030987506.1">
    <property type="nucleotide sequence ID" value="XM_031121627.1"/>
</dbReference>
<reference evidence="2" key="2">
    <citation type="submission" date="2019-10" db="EMBL/GenBank/DDBJ databases">
        <authorList>
            <consortium name="NCBI Genome Project"/>
        </authorList>
    </citation>
    <scope>NUCLEOTIDE SEQUENCE</scope>
    <source>
        <strain evidence="2">NI907</strain>
    </source>
</reference>
<dbReference type="KEGG" id="pgri:PgNI_01556"/>
<proteinExistence type="predicted"/>
<reference evidence="2" key="3">
    <citation type="submission" date="2025-08" db="UniProtKB">
        <authorList>
            <consortium name="RefSeq"/>
        </authorList>
    </citation>
    <scope>IDENTIFICATION</scope>
    <source>
        <strain evidence="2">NI907</strain>
    </source>
</reference>
<gene>
    <name evidence="2" type="ORF">PgNI_01556</name>
</gene>
<accession>A0A6P8BK70</accession>
<dbReference type="GeneID" id="41956541"/>
<organism evidence="1 2">
    <name type="scientific">Pyricularia grisea</name>
    <name type="common">Crabgrass-specific blast fungus</name>
    <name type="synonym">Magnaporthe grisea</name>
    <dbReference type="NCBI Taxonomy" id="148305"/>
    <lineage>
        <taxon>Eukaryota</taxon>
        <taxon>Fungi</taxon>
        <taxon>Dikarya</taxon>
        <taxon>Ascomycota</taxon>
        <taxon>Pezizomycotina</taxon>
        <taxon>Sordariomycetes</taxon>
        <taxon>Sordariomycetidae</taxon>
        <taxon>Magnaporthales</taxon>
        <taxon>Pyriculariaceae</taxon>
        <taxon>Pyricularia</taxon>
    </lineage>
</organism>
<protein>
    <submittedName>
        <fullName evidence="2">Uncharacterized protein</fullName>
    </submittedName>
</protein>
<evidence type="ECO:0000313" key="1">
    <source>
        <dbReference type="Proteomes" id="UP000515153"/>
    </source>
</evidence>
<name>A0A6P8BK70_PYRGI</name>
<sequence length="69" mass="7321">MTQDDLDMERTNSHRQLLCKPSSVGPFGCLASSRTSNASLHLACLASIFGHACFAIGNPGSPTLCSCRH</sequence>
<dbReference type="AlphaFoldDB" id="A0A6P8BK70"/>
<keyword evidence="1" id="KW-1185">Reference proteome</keyword>
<reference evidence="2" key="1">
    <citation type="journal article" date="2019" name="Mol. Biol. Evol.">
        <title>Blast fungal genomes show frequent chromosomal changes, gene gains and losses, and effector gene turnover.</title>
        <authorList>
            <person name="Gomez Luciano L.B."/>
            <person name="Jason Tsai I."/>
            <person name="Chuma I."/>
            <person name="Tosa Y."/>
            <person name="Chen Y.H."/>
            <person name="Li J.Y."/>
            <person name="Li M.Y."/>
            <person name="Jade Lu M.Y."/>
            <person name="Nakayashiki H."/>
            <person name="Li W.H."/>
        </authorList>
    </citation>
    <scope>NUCLEOTIDE SEQUENCE</scope>
    <source>
        <strain evidence="2">NI907</strain>
    </source>
</reference>